<comment type="subcellular location">
    <subcellularLocation>
        <location evidence="1">Cell membrane</location>
        <topology evidence="1">Multi-pass membrane protein</topology>
    </subcellularLocation>
</comment>
<evidence type="ECO:0000256" key="5">
    <source>
        <dbReference type="ARBA" id="ARBA00022801"/>
    </source>
</evidence>
<feature type="transmembrane region" description="Helical" evidence="8">
    <location>
        <begin position="194"/>
        <end position="212"/>
    </location>
</feature>
<evidence type="ECO:0000256" key="6">
    <source>
        <dbReference type="ARBA" id="ARBA00022989"/>
    </source>
</evidence>
<dbReference type="GO" id="GO:0008233">
    <property type="term" value="F:peptidase activity"/>
    <property type="evidence" value="ECO:0007669"/>
    <property type="project" value="UniProtKB-KW"/>
</dbReference>
<keyword evidence="2" id="KW-1003">Cell membrane</keyword>
<dbReference type="InterPro" id="IPR026392">
    <property type="entry name" value="Exo/Archaeosortase_dom"/>
</dbReference>
<proteinExistence type="predicted"/>
<gene>
    <name evidence="9" type="ORF">EV696_10592</name>
</gene>
<dbReference type="NCBIfam" id="TIGR02602">
    <property type="entry name" value="8TM_EpsH"/>
    <property type="match status" value="1"/>
</dbReference>
<dbReference type="OrthoDB" id="9797363at2"/>
<sequence length="492" mass="55359">MWVDMMSRNPPPLTQVFLRPALICAGLLLALIALHYDAMKSMAQIWWNAKTFNHCLLIPFISGWLIYQNRSQWMQHAPQSSWIGFALLSVASFLIVVASLTKVNAALHFALVTAVIALLWMVFGNAFARLNHFALLYLYFAVPFGEFLVPALQDVTAEMAVAMLRAIDIPTFTDGRLIEIPTGSFLVAEACSGISYLIAALALGTLFAHLYYQSIWRKAAFIGLSIVVPIIANGIRAFMIIYIAYKTNNEYAVGIDHLIYGWIFFGVVILLMFFIGQMFAEPVSKSETSEQLLVPLTRHSFYPVAGLGLAMLVVSSLLAERESQAPTLQPDLQAFAAPMQEIKQDLLGVRFRGAAWQRQWQDGDWQFVLGYFPQEQAGSELISSAHQLYDDSYWDLIGNPVVQLNQQAVTSYRLRNHHQRAIGMVNLPLFADGQLRKGWQVKWHQLQAQLLERASPAYQLVIIYPPEQEARLNEPALQQRLQQLAATLELTP</sequence>
<feature type="transmembrane region" description="Helical" evidence="8">
    <location>
        <begin position="45"/>
        <end position="67"/>
    </location>
</feature>
<evidence type="ECO:0000256" key="8">
    <source>
        <dbReference type="SAM" id="Phobius"/>
    </source>
</evidence>
<evidence type="ECO:0000313" key="9">
    <source>
        <dbReference type="EMBL" id="TDQ49118.1"/>
    </source>
</evidence>
<feature type="transmembrane region" description="Helical" evidence="8">
    <location>
        <begin position="219"/>
        <end position="245"/>
    </location>
</feature>
<reference evidence="9 10" key="1">
    <citation type="submission" date="2019-03" db="EMBL/GenBank/DDBJ databases">
        <title>Genomic Encyclopedia of Type Strains, Phase IV (KMG-IV): sequencing the most valuable type-strain genomes for metagenomic binning, comparative biology and taxonomic classification.</title>
        <authorList>
            <person name="Goeker M."/>
        </authorList>
    </citation>
    <scope>NUCLEOTIDE SEQUENCE [LARGE SCALE GENOMIC DNA]</scope>
    <source>
        <strain evidence="9 10">DSM 103792</strain>
    </source>
</reference>
<accession>A0A4R6UPG9</accession>
<keyword evidence="10" id="KW-1185">Reference proteome</keyword>
<keyword evidence="7 8" id="KW-0472">Membrane</keyword>
<dbReference type="NCBIfam" id="TIGR04178">
    <property type="entry name" value="exo_archaeo"/>
    <property type="match status" value="1"/>
</dbReference>
<evidence type="ECO:0000256" key="1">
    <source>
        <dbReference type="ARBA" id="ARBA00004651"/>
    </source>
</evidence>
<dbReference type="EMBL" id="SNYM01000005">
    <property type="protein sequence ID" value="TDQ49118.1"/>
    <property type="molecule type" value="Genomic_DNA"/>
</dbReference>
<evidence type="ECO:0000313" key="10">
    <source>
        <dbReference type="Proteomes" id="UP000295375"/>
    </source>
</evidence>
<protein>
    <submittedName>
        <fullName evidence="9">Exosortase A</fullName>
    </submittedName>
</protein>
<feature type="transmembrane region" description="Helical" evidence="8">
    <location>
        <begin position="134"/>
        <end position="153"/>
    </location>
</feature>
<feature type="transmembrane region" description="Helical" evidence="8">
    <location>
        <begin position="301"/>
        <end position="319"/>
    </location>
</feature>
<keyword evidence="4 8" id="KW-0812">Transmembrane</keyword>
<dbReference type="AlphaFoldDB" id="A0A4R6UPG9"/>
<evidence type="ECO:0000256" key="2">
    <source>
        <dbReference type="ARBA" id="ARBA00022475"/>
    </source>
</evidence>
<dbReference type="InterPro" id="IPR013426">
    <property type="entry name" value="EpsH-like"/>
</dbReference>
<organism evidence="9 10">
    <name type="scientific">Permianibacter aggregans</name>
    <dbReference type="NCBI Taxonomy" id="1510150"/>
    <lineage>
        <taxon>Bacteria</taxon>
        <taxon>Pseudomonadati</taxon>
        <taxon>Pseudomonadota</taxon>
        <taxon>Gammaproteobacteria</taxon>
        <taxon>Pseudomonadales</taxon>
        <taxon>Pseudomonadaceae</taxon>
        <taxon>Permianibacter</taxon>
    </lineage>
</organism>
<dbReference type="NCBIfam" id="TIGR03109">
    <property type="entry name" value="exosort_XrtA"/>
    <property type="match status" value="1"/>
</dbReference>
<feature type="transmembrane region" description="Helical" evidence="8">
    <location>
        <begin position="21"/>
        <end position="39"/>
    </location>
</feature>
<dbReference type="Proteomes" id="UP000295375">
    <property type="component" value="Unassembled WGS sequence"/>
</dbReference>
<dbReference type="InterPro" id="IPR019127">
    <property type="entry name" value="Exosortase"/>
</dbReference>
<feature type="transmembrane region" description="Helical" evidence="8">
    <location>
        <begin position="106"/>
        <end position="127"/>
    </location>
</feature>
<keyword evidence="6 8" id="KW-1133">Transmembrane helix</keyword>
<name>A0A4R6UPG9_9GAMM</name>
<keyword evidence="3" id="KW-0645">Protease</keyword>
<evidence type="ECO:0000256" key="7">
    <source>
        <dbReference type="ARBA" id="ARBA00023136"/>
    </source>
</evidence>
<evidence type="ECO:0000256" key="3">
    <source>
        <dbReference type="ARBA" id="ARBA00022670"/>
    </source>
</evidence>
<feature type="transmembrane region" description="Helical" evidence="8">
    <location>
        <begin position="79"/>
        <end position="100"/>
    </location>
</feature>
<evidence type="ECO:0000256" key="4">
    <source>
        <dbReference type="ARBA" id="ARBA00022692"/>
    </source>
</evidence>
<keyword evidence="5" id="KW-0378">Hydrolase</keyword>
<dbReference type="Pfam" id="PF09721">
    <property type="entry name" value="Exosortase_EpsH"/>
    <property type="match status" value="1"/>
</dbReference>
<dbReference type="GO" id="GO:0005886">
    <property type="term" value="C:plasma membrane"/>
    <property type="evidence" value="ECO:0007669"/>
    <property type="project" value="UniProtKB-SubCell"/>
</dbReference>
<comment type="caution">
    <text evidence="9">The sequence shown here is derived from an EMBL/GenBank/DDBJ whole genome shotgun (WGS) entry which is preliminary data.</text>
</comment>
<dbReference type="GO" id="GO:0006508">
    <property type="term" value="P:proteolysis"/>
    <property type="evidence" value="ECO:0007669"/>
    <property type="project" value="UniProtKB-KW"/>
</dbReference>
<feature type="transmembrane region" description="Helical" evidence="8">
    <location>
        <begin position="257"/>
        <end position="280"/>
    </location>
</feature>
<dbReference type="InterPro" id="IPR017540">
    <property type="entry name" value="Exosortase-1"/>
</dbReference>